<dbReference type="RefSeq" id="YP_009964128.1">
    <property type="nucleotide sequence ID" value="NC_051726.1"/>
</dbReference>
<organism evidence="2 3">
    <name type="scientific">Mycobacterium phage Mendokysei</name>
    <dbReference type="NCBI Taxonomy" id="2099637"/>
    <lineage>
        <taxon>Viruses</taxon>
        <taxon>Duplodnaviria</taxon>
        <taxon>Heunggongvirae</taxon>
        <taxon>Uroviricota</taxon>
        <taxon>Caudoviricetes</taxon>
        <taxon>Bernalvirus</taxon>
        <taxon>Bernalvirus mendokysei</taxon>
    </lineage>
</organism>
<gene>
    <name evidence="2" type="primary">18</name>
    <name evidence="2" type="ORF">SEA_MENDOKYSEI_18</name>
</gene>
<feature type="domain" description="Gp28/Gp37-like" evidence="1">
    <location>
        <begin position="41"/>
        <end position="529"/>
    </location>
</feature>
<dbReference type="EMBL" id="MG925349">
    <property type="protein sequence ID" value="AVJ50235.1"/>
    <property type="molecule type" value="Genomic_DNA"/>
</dbReference>
<evidence type="ECO:0000313" key="3">
    <source>
        <dbReference type="Proteomes" id="UP000241021"/>
    </source>
</evidence>
<dbReference type="KEGG" id="vg:60335838"/>
<name>A0A2P1CGW3_9CAUD</name>
<keyword evidence="3" id="KW-1185">Reference proteome</keyword>
<dbReference type="GeneID" id="60335838"/>
<protein>
    <submittedName>
        <fullName evidence="2">Minor tail protein</fullName>
    </submittedName>
</protein>
<dbReference type="InterPro" id="IPR029432">
    <property type="entry name" value="Gp28/Gp37-like_dom"/>
</dbReference>
<accession>A0A2P1CGW3</accession>
<proteinExistence type="predicted"/>
<evidence type="ECO:0000313" key="2">
    <source>
        <dbReference type="EMBL" id="AVJ50235.1"/>
    </source>
</evidence>
<reference evidence="3" key="1">
    <citation type="submission" date="2018-02" db="EMBL/GenBank/DDBJ databases">
        <authorList>
            <person name="Yee B."/>
            <person name="Bell B."/>
            <person name="Donohue J.-P."/>
            <person name="Ares M.Jr."/>
            <person name="Hartzog G.A."/>
            <person name="Dargyte M."/>
            <person name="DeMattos M."/>
            <person name="Divekar N."/>
            <person name="Farooq S."/>
            <person name="Hardison E."/>
            <person name="Peracchi L."/>
            <person name="Phillips A."/>
            <person name="Sennef S."/>
            <person name="Fridland S."/>
            <person name="Valenzuela-Sanchez M."/>
            <person name="Stoner T.H."/>
            <person name="Russell D.A."/>
            <person name="Pope W.H."/>
            <person name="Jacobs-Sera D."/>
            <person name="Hatfull G.F."/>
        </authorList>
    </citation>
    <scope>NUCLEOTIDE SEQUENCE [LARGE SCALE GENOMIC DNA]</scope>
</reference>
<dbReference type="Proteomes" id="UP000241021">
    <property type="component" value="Segment"/>
</dbReference>
<dbReference type="Pfam" id="PF14594">
    <property type="entry name" value="Sipho_Gp37"/>
    <property type="match status" value="1"/>
</dbReference>
<evidence type="ECO:0000259" key="1">
    <source>
        <dbReference type="Pfam" id="PF14594"/>
    </source>
</evidence>
<sequence length="568" mass="63386">MSVATLRQTRAATDEIRRRRKCMQRAYTDIRIYTNIPGDVGLAFRGKVSPNDIVRSRWPKRKNISSAGYFKVRANHPMAKLIMRIPNDPNECKNIVVRVDKYGGAWRWTGMMHHWEATTEDGVDYVTAHFNDDMQVLQFTLGPPNPILPIPLFQGPRDYFSFGPGIWTSSNFLFLNFWRNQGNFYELPDDPFDPDQYDNIIDFSDWQVHIKCKPFLTDTSLWTFIGSRMNSADQVILDTLDDGQLCLDYRRIFTAEGEVVDGLLDNNVANGALVFEITDRSGWTLPEGTFFDGTVLGGLARSVLTWTAGGVESVLDAVVDDETLYPDEYWQSGFLGSFASAPTVGIADSFYNDLQSTVTHSPATAVKITVGGDNPTADAIAKLIIETVGNLLGYFLLFGFDSLGDVVSDIVMPFLVGTILAWDQVKHYRRATELGWVHLWEAFQRGGEANSWSLAAIGAILGGIKATEAETSHTMILDESTWIIPGLHCKIGDRFWSTSGALERNAGIHLRFVNQIEEQTLETDDNGASRFLQKVGQNKAAMSTGERTANMFKRALTTLQDIGVRLVA</sequence>